<comment type="subcellular location">
    <subcellularLocation>
        <location evidence="1">Preautophagosomal structure membrane</location>
        <topology evidence="1">Peripheral membrane protein</topology>
    </subcellularLocation>
</comment>
<organism evidence="12 13">
    <name type="scientific">Diaporthe helianthi</name>
    <dbReference type="NCBI Taxonomy" id="158607"/>
    <lineage>
        <taxon>Eukaryota</taxon>
        <taxon>Fungi</taxon>
        <taxon>Dikarya</taxon>
        <taxon>Ascomycota</taxon>
        <taxon>Pezizomycotina</taxon>
        <taxon>Sordariomycetes</taxon>
        <taxon>Sordariomycetidae</taxon>
        <taxon>Diaporthales</taxon>
        <taxon>Diaporthaceae</taxon>
        <taxon>Diaporthe</taxon>
    </lineage>
</organism>
<evidence type="ECO:0000313" key="12">
    <source>
        <dbReference type="EMBL" id="POS77087.1"/>
    </source>
</evidence>
<dbReference type="Gene3D" id="1.10.510.10">
    <property type="entry name" value="Transferase(Phosphotransferase) domain 1"/>
    <property type="match status" value="1"/>
</dbReference>
<reference evidence="12" key="1">
    <citation type="submission" date="2017-09" db="EMBL/GenBank/DDBJ databases">
        <title>Polyketide synthases of a Diaporthe helianthi virulent isolate.</title>
        <authorList>
            <person name="Baroncelli R."/>
        </authorList>
    </citation>
    <scope>NUCLEOTIDE SEQUENCE [LARGE SCALE GENOMIC DNA]</scope>
    <source>
        <strain evidence="12">7/96</strain>
    </source>
</reference>
<dbReference type="AlphaFoldDB" id="A0A2P5I3K9"/>
<dbReference type="PROSITE" id="PS50006">
    <property type="entry name" value="FHA_DOMAIN"/>
    <property type="match status" value="1"/>
</dbReference>
<keyword evidence="13" id="KW-1185">Reference proteome</keyword>
<dbReference type="GO" id="GO:0005524">
    <property type="term" value="F:ATP binding"/>
    <property type="evidence" value="ECO:0007669"/>
    <property type="project" value="UniProtKB-UniRule"/>
</dbReference>
<evidence type="ECO:0000259" key="10">
    <source>
        <dbReference type="PROSITE" id="PS50006"/>
    </source>
</evidence>
<feature type="compositionally biased region" description="Polar residues" evidence="9">
    <location>
        <begin position="1"/>
        <end position="18"/>
    </location>
</feature>
<proteinExistence type="inferred from homology"/>
<dbReference type="InterPro" id="IPR017441">
    <property type="entry name" value="Protein_kinase_ATP_BS"/>
</dbReference>
<evidence type="ECO:0000256" key="8">
    <source>
        <dbReference type="PROSITE-ProRule" id="PRU10141"/>
    </source>
</evidence>
<feature type="binding site" evidence="8">
    <location>
        <position position="341"/>
    </location>
    <ligand>
        <name>ATP</name>
        <dbReference type="ChEBI" id="CHEBI:30616"/>
    </ligand>
</feature>
<feature type="compositionally biased region" description="Polar residues" evidence="9">
    <location>
        <begin position="942"/>
        <end position="959"/>
    </location>
</feature>
<evidence type="ECO:0000256" key="2">
    <source>
        <dbReference type="ARBA" id="ARBA00005575"/>
    </source>
</evidence>
<feature type="region of interest" description="Disordered" evidence="9">
    <location>
        <begin position="1"/>
        <end position="30"/>
    </location>
</feature>
<protein>
    <recommendedName>
        <fullName evidence="7">Autophagy-related protein 1</fullName>
    </recommendedName>
</protein>
<dbReference type="PANTHER" id="PTHR24348">
    <property type="entry name" value="SERINE/THREONINE-PROTEIN KINASE UNC-51-RELATED"/>
    <property type="match status" value="1"/>
</dbReference>
<evidence type="ECO:0000256" key="3">
    <source>
        <dbReference type="ARBA" id="ARBA00022448"/>
    </source>
</evidence>
<evidence type="ECO:0000256" key="5">
    <source>
        <dbReference type="ARBA" id="ARBA00022840"/>
    </source>
</evidence>
<feature type="compositionally biased region" description="Polar residues" evidence="9">
    <location>
        <begin position="751"/>
        <end position="769"/>
    </location>
</feature>
<dbReference type="PROSITE" id="PS00107">
    <property type="entry name" value="PROTEIN_KINASE_ATP"/>
    <property type="match status" value="1"/>
</dbReference>
<feature type="region of interest" description="Disordered" evidence="9">
    <location>
        <begin position="604"/>
        <end position="623"/>
    </location>
</feature>
<evidence type="ECO:0000256" key="4">
    <source>
        <dbReference type="ARBA" id="ARBA00022741"/>
    </source>
</evidence>
<comment type="similarity">
    <text evidence="2">Belongs to the protein kinase superfamily. CAMK Ser/Thr protein kinase family. CHEK2 subfamily.</text>
</comment>
<sequence>MDSDGPETQPTQQATQNVLDPRRLGKQNSGFSDDDIADIICILLPYSDAARAELREMALRMSKHMVDADDAAHPDLQVAEGLSLPPPLVGEHALVLRLSAQVKEPLQGFTFGRNLGRCDVCFQNDPMKRLSNIHFRIYLNQYGVLMLEDSSINGTLVDETLLKARQGDRAKSGEKKHPKCRTINPGSKIQILMHERQDDLDFFVQIPRREGDYEEAYRRNLTRYMQRLKQIRAEKELVDATKTITTGPGGHVSLATPRLVPLVANKPQVDLFPVNETKQPTPRAKRQLRLPDDHTQEDMGRLSREWKGSNKYNRVGRIGKGAFATVYKVTAKFDGKPYAAKELDKRKFMKNGVLDQKVENEMRIMQRVKHPNIVEYIEHIDWDDRLMIIIMEYVPFGDLGSLVTDHGPLREEIVREEASQMLSALSYLHANNITHRDVKPDNILCYSDQPFLVKLTDFGLSKMVETEQTFLKTFCGTLLYCAPEVYNEFAEYDEYGHRHPRNRLRRRPVGQRYDHAIDIWSLGGVLYFTMTGDPPFPAKNGISYTELLHQIMTKKLNTKPLENMDMTQIGIDFLLRLMQRRPEQRATIEELRSHPWLRGTEFSYQSNEEDVDEGLQKEASQLSLQDKDSPTRIPAGDVVNDDEEVLNLEQYAGEGVDAVHFDGYESQKENYSFGQMNQQRSKLFGEVNGSAVGSAGAIPSTRLNLPDSVVSLDRTEILDPEVKDSFGSDDSTPRQTKRSQPTPRATVPAALTQSNRSASCSVDDLNNMTFDPESQDLEGAESQLEHLNMKSLHPSNGLSYMSSFTTSKRKPGYDSSDEFDSTPRARPPVKKLRSDSLFGDAMSWDEDSEQGLYAQIPPLPRVNSHRQIDKPVHKSAYWDSRDERSWHLRYPEMTQLQHDAFASAAKQRGESFAPGKSALWDLAMKHFPPAAGKTPPPLEHGTSPSDSGSKASGHRSNASSHRRLSSESAGNEDEDMPDTLPPDHRTVTPAHADPPLNRVVATFESAEGSVVSGISVTINQAMISWGRAPENTHIYTPKTESKVPKYAMKVILWRDGYEPSKNFRPWNNAADGFYFYISTKATNGIQINKTVLPSDEPKNPKAPPKNWIRLHDGDLVTFWRSGDGDEQLKAKLMFRCSWGGSSQSRATAAGLVPPEAASCLDASCRKAEDRIKKLAEYDHSLEEADMDALERHKNIERERLRSQNFETKRLEACRMLAMRASRRGSPASVSPIVPPSSAPPAIMTGVGAIPRHKSVPALKHATSGLDARGLQTMAEE</sequence>
<dbReference type="GO" id="GO:0010506">
    <property type="term" value="P:regulation of autophagy"/>
    <property type="evidence" value="ECO:0007669"/>
    <property type="project" value="InterPro"/>
</dbReference>
<evidence type="ECO:0000256" key="9">
    <source>
        <dbReference type="SAM" id="MobiDB-lite"/>
    </source>
</evidence>
<dbReference type="InterPro" id="IPR011009">
    <property type="entry name" value="Kinase-like_dom_sf"/>
</dbReference>
<keyword evidence="6" id="KW-0072">Autophagy</keyword>
<feature type="compositionally biased region" description="Polar residues" evidence="9">
    <location>
        <begin position="793"/>
        <end position="806"/>
    </location>
</feature>
<dbReference type="InterPro" id="IPR008271">
    <property type="entry name" value="Ser/Thr_kinase_AS"/>
</dbReference>
<dbReference type="PROSITE" id="PS50011">
    <property type="entry name" value="PROTEIN_KINASE_DOM"/>
    <property type="match status" value="1"/>
</dbReference>
<dbReference type="EMBL" id="MAVT02000302">
    <property type="protein sequence ID" value="POS77087.1"/>
    <property type="molecule type" value="Genomic_DNA"/>
</dbReference>
<dbReference type="InterPro" id="IPR000253">
    <property type="entry name" value="FHA_dom"/>
</dbReference>
<keyword evidence="3" id="KW-0813">Transport</keyword>
<evidence type="ECO:0000256" key="6">
    <source>
        <dbReference type="ARBA" id="ARBA00023006"/>
    </source>
</evidence>
<dbReference type="InterPro" id="IPR008984">
    <property type="entry name" value="SMAD_FHA_dom_sf"/>
</dbReference>
<comment type="caution">
    <text evidence="12">The sequence shown here is derived from an EMBL/GenBank/DDBJ whole genome shotgun (WGS) entry which is preliminary data.</text>
</comment>
<dbReference type="PROSITE" id="PS00108">
    <property type="entry name" value="PROTEIN_KINASE_ST"/>
    <property type="match status" value="1"/>
</dbReference>
<feature type="domain" description="Protein kinase" evidence="11">
    <location>
        <begin position="312"/>
        <end position="597"/>
    </location>
</feature>
<evidence type="ECO:0000259" key="11">
    <source>
        <dbReference type="PROSITE" id="PS50011"/>
    </source>
</evidence>
<dbReference type="SUPFAM" id="SSF49879">
    <property type="entry name" value="SMAD/FHA domain"/>
    <property type="match status" value="1"/>
</dbReference>
<name>A0A2P5I3K9_DIAHE</name>
<dbReference type="InParanoid" id="A0A2P5I3K9"/>
<dbReference type="GO" id="GO:0004674">
    <property type="term" value="F:protein serine/threonine kinase activity"/>
    <property type="evidence" value="ECO:0007669"/>
    <property type="project" value="InterPro"/>
</dbReference>
<feature type="region of interest" description="Disordered" evidence="9">
    <location>
        <begin position="720"/>
        <end position="832"/>
    </location>
</feature>
<dbReference type="Gene3D" id="2.60.200.20">
    <property type="match status" value="1"/>
</dbReference>
<dbReference type="GO" id="GO:0034045">
    <property type="term" value="C:phagophore assembly site membrane"/>
    <property type="evidence" value="ECO:0007669"/>
    <property type="project" value="UniProtKB-SubCell"/>
</dbReference>
<dbReference type="PANTHER" id="PTHR24348:SF68">
    <property type="entry name" value="SERINE_THREONINE-PROTEIN KINASE ATG1C"/>
    <property type="match status" value="1"/>
</dbReference>
<gene>
    <name evidence="12" type="ORF">DHEL01_v204524</name>
</gene>
<dbReference type="FunFam" id="3.30.200.20:FF:000470">
    <property type="entry name" value="Serine/threonine-protein kinase RAD53"/>
    <property type="match status" value="1"/>
</dbReference>
<dbReference type="OrthoDB" id="504170at2759"/>
<evidence type="ECO:0000256" key="7">
    <source>
        <dbReference type="ARBA" id="ARBA00030237"/>
    </source>
</evidence>
<feature type="compositionally biased region" description="Polar residues" evidence="9">
    <location>
        <begin position="728"/>
        <end position="743"/>
    </location>
</feature>
<dbReference type="Pfam" id="PF00498">
    <property type="entry name" value="FHA"/>
    <property type="match status" value="1"/>
</dbReference>
<feature type="domain" description="FHA" evidence="10">
    <location>
        <begin position="109"/>
        <end position="162"/>
    </location>
</feature>
<accession>A0A2P5I3K9</accession>
<dbReference type="InterPro" id="IPR000719">
    <property type="entry name" value="Prot_kinase_dom"/>
</dbReference>
<dbReference type="STRING" id="158607.A0A2P5I3K9"/>
<dbReference type="SUPFAM" id="SSF56112">
    <property type="entry name" value="Protein kinase-like (PK-like)"/>
    <property type="match status" value="1"/>
</dbReference>
<dbReference type="Pfam" id="PF00069">
    <property type="entry name" value="Pkinase"/>
    <property type="match status" value="1"/>
</dbReference>
<evidence type="ECO:0000256" key="1">
    <source>
        <dbReference type="ARBA" id="ARBA00004623"/>
    </source>
</evidence>
<keyword evidence="4 8" id="KW-0547">Nucleotide-binding</keyword>
<feature type="region of interest" description="Disordered" evidence="9">
    <location>
        <begin position="927"/>
        <end position="993"/>
    </location>
</feature>
<evidence type="ECO:0000313" key="13">
    <source>
        <dbReference type="Proteomes" id="UP000094444"/>
    </source>
</evidence>
<dbReference type="InterPro" id="IPR045269">
    <property type="entry name" value="Atg1-like"/>
</dbReference>
<keyword evidence="5 8" id="KW-0067">ATP-binding</keyword>
<dbReference type="GO" id="GO:0006914">
    <property type="term" value="P:autophagy"/>
    <property type="evidence" value="ECO:0007669"/>
    <property type="project" value="UniProtKB-KW"/>
</dbReference>
<dbReference type="SMART" id="SM00220">
    <property type="entry name" value="S_TKc"/>
    <property type="match status" value="1"/>
</dbReference>
<dbReference type="Proteomes" id="UP000094444">
    <property type="component" value="Unassembled WGS sequence"/>
</dbReference>